<name>A0A6M3JE32_9ZZZZ</name>
<protein>
    <submittedName>
        <fullName evidence="2">Uncharacterized protein</fullName>
    </submittedName>
</protein>
<dbReference type="AlphaFoldDB" id="A0A6M3JE32"/>
<organism evidence="2">
    <name type="scientific">viral metagenome</name>
    <dbReference type="NCBI Taxonomy" id="1070528"/>
    <lineage>
        <taxon>unclassified sequences</taxon>
        <taxon>metagenomes</taxon>
        <taxon>organismal metagenomes</taxon>
    </lineage>
</organism>
<sequence>MPKVGGWTAFNVQFTVDGVEHNWQRFGASLDMAERSARRVLEAEYGDTVKIIKVRPLTKAEFKRLEQGDTVIA</sequence>
<gene>
    <name evidence="2" type="ORF">MM415A07106_0004</name>
    <name evidence="1" type="ORF">MM415B01439_0009</name>
</gene>
<reference evidence="2" key="1">
    <citation type="submission" date="2020-03" db="EMBL/GenBank/DDBJ databases">
        <title>The deep terrestrial virosphere.</title>
        <authorList>
            <person name="Holmfeldt K."/>
            <person name="Nilsson E."/>
            <person name="Simone D."/>
            <person name="Lopez-Fernandez M."/>
            <person name="Wu X."/>
            <person name="de Brujin I."/>
            <person name="Lundin D."/>
            <person name="Andersson A."/>
            <person name="Bertilsson S."/>
            <person name="Dopson M."/>
        </authorList>
    </citation>
    <scope>NUCLEOTIDE SEQUENCE</scope>
    <source>
        <strain evidence="2">MM415A07106</strain>
        <strain evidence="1">MM415B01439</strain>
    </source>
</reference>
<dbReference type="EMBL" id="MT141328">
    <property type="protein sequence ID" value="QJA58532.1"/>
    <property type="molecule type" value="Genomic_DNA"/>
</dbReference>
<accession>A0A6M3JE32</accession>
<evidence type="ECO:0000313" key="2">
    <source>
        <dbReference type="EMBL" id="QJA68304.1"/>
    </source>
</evidence>
<proteinExistence type="predicted"/>
<evidence type="ECO:0000313" key="1">
    <source>
        <dbReference type="EMBL" id="QJA58532.1"/>
    </source>
</evidence>
<dbReference type="EMBL" id="MT141605">
    <property type="protein sequence ID" value="QJA68304.1"/>
    <property type="molecule type" value="Genomic_DNA"/>
</dbReference>